<sequence length="66" mass="7450">MILDRDQITSVPDAAPVTKDAVLVVIARVRVFGGMMQLFPPFRDRTVIRIGPTVRTEHPMVRFDVT</sequence>
<dbReference type="Proteomes" id="UP000244005">
    <property type="component" value="Unassembled WGS sequence"/>
</dbReference>
<dbReference type="EMBL" id="KZ772752">
    <property type="protein sequence ID" value="PTQ34486.1"/>
    <property type="molecule type" value="Genomic_DNA"/>
</dbReference>
<dbReference type="Gramene" id="Mp4g02050.1">
    <property type="protein sequence ID" value="Mp4g02050.1.cds1"/>
    <property type="gene ID" value="Mp4g02050"/>
</dbReference>
<evidence type="ECO:0000313" key="1">
    <source>
        <dbReference type="EMBL" id="PTQ34486.1"/>
    </source>
</evidence>
<protein>
    <submittedName>
        <fullName evidence="1">Uncharacterized protein</fullName>
    </submittedName>
</protein>
<evidence type="ECO:0000313" key="2">
    <source>
        <dbReference type="Proteomes" id="UP000244005"/>
    </source>
</evidence>
<name>A0A2R6WKU4_MARPO</name>
<reference evidence="2" key="1">
    <citation type="journal article" date="2017" name="Cell">
        <title>Insights into land plant evolution garnered from the Marchantia polymorpha genome.</title>
        <authorList>
            <person name="Bowman J.L."/>
            <person name="Kohchi T."/>
            <person name="Yamato K.T."/>
            <person name="Jenkins J."/>
            <person name="Shu S."/>
            <person name="Ishizaki K."/>
            <person name="Yamaoka S."/>
            <person name="Nishihama R."/>
            <person name="Nakamura Y."/>
            <person name="Berger F."/>
            <person name="Adam C."/>
            <person name="Aki S.S."/>
            <person name="Althoff F."/>
            <person name="Araki T."/>
            <person name="Arteaga-Vazquez M.A."/>
            <person name="Balasubrmanian S."/>
            <person name="Barry K."/>
            <person name="Bauer D."/>
            <person name="Boehm C.R."/>
            <person name="Briginshaw L."/>
            <person name="Caballero-Perez J."/>
            <person name="Catarino B."/>
            <person name="Chen F."/>
            <person name="Chiyoda S."/>
            <person name="Chovatia M."/>
            <person name="Davies K.M."/>
            <person name="Delmans M."/>
            <person name="Demura T."/>
            <person name="Dierschke T."/>
            <person name="Dolan L."/>
            <person name="Dorantes-Acosta A.E."/>
            <person name="Eklund D.M."/>
            <person name="Florent S.N."/>
            <person name="Flores-Sandoval E."/>
            <person name="Fujiyama A."/>
            <person name="Fukuzawa H."/>
            <person name="Galik B."/>
            <person name="Grimanelli D."/>
            <person name="Grimwood J."/>
            <person name="Grossniklaus U."/>
            <person name="Hamada T."/>
            <person name="Haseloff J."/>
            <person name="Hetherington A.J."/>
            <person name="Higo A."/>
            <person name="Hirakawa Y."/>
            <person name="Hundley H.N."/>
            <person name="Ikeda Y."/>
            <person name="Inoue K."/>
            <person name="Inoue S.I."/>
            <person name="Ishida S."/>
            <person name="Jia Q."/>
            <person name="Kakita M."/>
            <person name="Kanazawa T."/>
            <person name="Kawai Y."/>
            <person name="Kawashima T."/>
            <person name="Kennedy M."/>
            <person name="Kinose K."/>
            <person name="Kinoshita T."/>
            <person name="Kohara Y."/>
            <person name="Koide E."/>
            <person name="Komatsu K."/>
            <person name="Kopischke S."/>
            <person name="Kubo M."/>
            <person name="Kyozuka J."/>
            <person name="Lagercrantz U."/>
            <person name="Lin S.S."/>
            <person name="Lindquist E."/>
            <person name="Lipzen A.M."/>
            <person name="Lu C.W."/>
            <person name="De Luna E."/>
            <person name="Martienssen R.A."/>
            <person name="Minamino N."/>
            <person name="Mizutani M."/>
            <person name="Mizutani M."/>
            <person name="Mochizuki N."/>
            <person name="Monte I."/>
            <person name="Mosher R."/>
            <person name="Nagasaki H."/>
            <person name="Nakagami H."/>
            <person name="Naramoto S."/>
            <person name="Nishitani K."/>
            <person name="Ohtani M."/>
            <person name="Okamoto T."/>
            <person name="Okumura M."/>
            <person name="Phillips J."/>
            <person name="Pollak B."/>
            <person name="Reinders A."/>
            <person name="Rovekamp M."/>
            <person name="Sano R."/>
            <person name="Sawa S."/>
            <person name="Schmid M.W."/>
            <person name="Shirakawa M."/>
            <person name="Solano R."/>
            <person name="Spunde A."/>
            <person name="Suetsugu N."/>
            <person name="Sugano S."/>
            <person name="Sugiyama A."/>
            <person name="Sun R."/>
            <person name="Suzuki Y."/>
            <person name="Takenaka M."/>
            <person name="Takezawa D."/>
            <person name="Tomogane H."/>
            <person name="Tsuzuki M."/>
            <person name="Ueda T."/>
            <person name="Umeda M."/>
            <person name="Ward J.M."/>
            <person name="Watanabe Y."/>
            <person name="Yazaki K."/>
            <person name="Yokoyama R."/>
            <person name="Yoshitake Y."/>
            <person name="Yotsui I."/>
            <person name="Zachgo S."/>
            <person name="Schmutz J."/>
        </authorList>
    </citation>
    <scope>NUCLEOTIDE SEQUENCE [LARGE SCALE GENOMIC DNA]</scope>
    <source>
        <strain evidence="2">Tak-1</strain>
    </source>
</reference>
<gene>
    <name evidence="1" type="ORF">MARPO_0080s0094</name>
</gene>
<dbReference type="AlphaFoldDB" id="A0A2R6WKU4"/>
<keyword evidence="2" id="KW-1185">Reference proteome</keyword>
<proteinExistence type="predicted"/>
<organism evidence="1 2">
    <name type="scientific">Marchantia polymorpha</name>
    <name type="common">Common liverwort</name>
    <name type="synonym">Marchantia aquatica</name>
    <dbReference type="NCBI Taxonomy" id="3197"/>
    <lineage>
        <taxon>Eukaryota</taxon>
        <taxon>Viridiplantae</taxon>
        <taxon>Streptophyta</taxon>
        <taxon>Embryophyta</taxon>
        <taxon>Marchantiophyta</taxon>
        <taxon>Marchantiopsida</taxon>
        <taxon>Marchantiidae</taxon>
        <taxon>Marchantiales</taxon>
        <taxon>Marchantiaceae</taxon>
        <taxon>Marchantia</taxon>
    </lineage>
</organism>
<accession>A0A2R6WKU4</accession>